<evidence type="ECO:0000313" key="11">
    <source>
        <dbReference type="EMBL" id="PHT35858.1"/>
    </source>
</evidence>
<keyword evidence="4 8" id="KW-0479">Metal-binding</keyword>
<dbReference type="CDD" id="cd11072">
    <property type="entry name" value="CYP71-like"/>
    <property type="match status" value="1"/>
</dbReference>
<dbReference type="PRINTS" id="PR00385">
    <property type="entry name" value="P450"/>
</dbReference>
<organism evidence="11 12">
    <name type="scientific">Capsicum baccatum</name>
    <name type="common">Peruvian pepper</name>
    <dbReference type="NCBI Taxonomy" id="33114"/>
    <lineage>
        <taxon>Eukaryota</taxon>
        <taxon>Viridiplantae</taxon>
        <taxon>Streptophyta</taxon>
        <taxon>Embryophyta</taxon>
        <taxon>Tracheophyta</taxon>
        <taxon>Spermatophyta</taxon>
        <taxon>Magnoliopsida</taxon>
        <taxon>eudicotyledons</taxon>
        <taxon>Gunneridae</taxon>
        <taxon>Pentapetalae</taxon>
        <taxon>asterids</taxon>
        <taxon>lamiids</taxon>
        <taxon>Solanales</taxon>
        <taxon>Solanaceae</taxon>
        <taxon>Solanoideae</taxon>
        <taxon>Capsiceae</taxon>
        <taxon>Capsicum</taxon>
    </lineage>
</organism>
<evidence type="ECO:0000256" key="10">
    <source>
        <dbReference type="SAM" id="Phobius"/>
    </source>
</evidence>
<comment type="similarity">
    <text evidence="2 9">Belongs to the cytochrome P450 family.</text>
</comment>
<evidence type="ECO:0000256" key="3">
    <source>
        <dbReference type="ARBA" id="ARBA00022617"/>
    </source>
</evidence>
<dbReference type="FunFam" id="1.10.630.10:FF:000008">
    <property type="entry name" value="Cytochrome P450 71D8"/>
    <property type="match status" value="1"/>
</dbReference>
<dbReference type="GO" id="GO:0004497">
    <property type="term" value="F:monooxygenase activity"/>
    <property type="evidence" value="ECO:0007669"/>
    <property type="project" value="UniProtKB-KW"/>
</dbReference>
<dbReference type="PANTHER" id="PTHR47955:SF8">
    <property type="entry name" value="CYTOCHROME P450 71D11-LIKE"/>
    <property type="match status" value="1"/>
</dbReference>
<sequence length="506" mass="57223">MELPLFSKFYVFVSFLVFLVIAIKLMRESKRGKGPNLPPGPRKLPLIGNLHQLMGSLPHHTLRDMAKEHGPIMHLRFGEIPTVIVSSAEAAKEVMKTHDLVFADRPKILAAEIIGYKSTQITFSPYGDHWRQLRKICVAELLNVKRVQSFESIRQVEVEDLIKTISSNAGTTINLSQMIFTLTNNIISRAAFGKKLQNQDEFIDTLRKTVDLAGGFDLPDTFPSLKFLHPLTGAKAAMEKIHHQIDKILESVLQEHKAARRTVSGKNKMHKEDLVDVLLRVQESGDLEVPITTDTIKAIILETFIAGTDTSSTALEWAMAELMKNPKVLEQAQAEVRQAFKGKSMITESEVQQLDYLRLVIKETLRLHAPVPLLVPRVARQRCELGGYEIQANTRLMVNAWAICRDPKYWENAECFEPERHRNSTLDFKGNNFEFIPFGAGRRACPGILFGISNLELPLAQLLFHFDWKLPNGIEPNNLDMTESFGETVRKKKNLHVVGIPYMSKS</sequence>
<evidence type="ECO:0000256" key="2">
    <source>
        <dbReference type="ARBA" id="ARBA00010617"/>
    </source>
</evidence>
<keyword evidence="10" id="KW-1133">Transmembrane helix</keyword>
<dbReference type="OrthoDB" id="2789670at2759"/>
<dbReference type="PROSITE" id="PS00086">
    <property type="entry name" value="CYTOCHROME_P450"/>
    <property type="match status" value="1"/>
</dbReference>
<keyword evidence="10" id="KW-0812">Transmembrane</keyword>
<evidence type="ECO:0000256" key="6">
    <source>
        <dbReference type="ARBA" id="ARBA00023004"/>
    </source>
</evidence>
<evidence type="ECO:0000256" key="8">
    <source>
        <dbReference type="PIRSR" id="PIRSR602401-1"/>
    </source>
</evidence>
<evidence type="ECO:0000313" key="12">
    <source>
        <dbReference type="Proteomes" id="UP000224567"/>
    </source>
</evidence>
<reference evidence="11 12" key="1">
    <citation type="journal article" date="2017" name="Genome Biol.">
        <title>New reference genome sequences of hot pepper reveal the massive evolution of plant disease-resistance genes by retroduplication.</title>
        <authorList>
            <person name="Kim S."/>
            <person name="Park J."/>
            <person name="Yeom S.I."/>
            <person name="Kim Y.M."/>
            <person name="Seo E."/>
            <person name="Kim K.T."/>
            <person name="Kim M.S."/>
            <person name="Lee J.M."/>
            <person name="Cheong K."/>
            <person name="Shin H.S."/>
            <person name="Kim S.B."/>
            <person name="Han K."/>
            <person name="Lee J."/>
            <person name="Park M."/>
            <person name="Lee H.A."/>
            <person name="Lee H.Y."/>
            <person name="Lee Y."/>
            <person name="Oh S."/>
            <person name="Lee J.H."/>
            <person name="Choi E."/>
            <person name="Choi E."/>
            <person name="Lee S.E."/>
            <person name="Jeon J."/>
            <person name="Kim H."/>
            <person name="Choi G."/>
            <person name="Song H."/>
            <person name="Lee J."/>
            <person name="Lee S.C."/>
            <person name="Kwon J.K."/>
            <person name="Lee H.Y."/>
            <person name="Koo N."/>
            <person name="Hong Y."/>
            <person name="Kim R.W."/>
            <person name="Kang W.H."/>
            <person name="Huh J.H."/>
            <person name="Kang B.C."/>
            <person name="Yang T.J."/>
            <person name="Lee Y.H."/>
            <person name="Bennetzen J.L."/>
            <person name="Choi D."/>
        </authorList>
    </citation>
    <scope>NUCLEOTIDE SEQUENCE [LARGE SCALE GENOMIC DNA]</scope>
    <source>
        <strain evidence="12">cv. PBC81</strain>
    </source>
</reference>
<keyword evidence="7 9" id="KW-0503">Monooxygenase</keyword>
<protein>
    <submittedName>
        <fullName evidence="11">Cytochrome 71D8</fullName>
    </submittedName>
</protein>
<feature type="binding site" description="axial binding residue" evidence="8">
    <location>
        <position position="445"/>
    </location>
    <ligand>
        <name>heme</name>
        <dbReference type="ChEBI" id="CHEBI:30413"/>
    </ligand>
    <ligandPart>
        <name>Fe</name>
        <dbReference type="ChEBI" id="CHEBI:18248"/>
    </ligandPart>
</feature>
<comment type="cofactor">
    <cofactor evidence="1 8">
        <name>heme</name>
        <dbReference type="ChEBI" id="CHEBI:30413"/>
    </cofactor>
</comment>
<keyword evidence="3 8" id="KW-0349">Heme</keyword>
<dbReference type="Gene3D" id="1.10.630.10">
    <property type="entry name" value="Cytochrome P450"/>
    <property type="match status" value="1"/>
</dbReference>
<dbReference type="Proteomes" id="UP000224567">
    <property type="component" value="Unassembled WGS sequence"/>
</dbReference>
<dbReference type="InterPro" id="IPR036396">
    <property type="entry name" value="Cyt_P450_sf"/>
</dbReference>
<evidence type="ECO:0000256" key="9">
    <source>
        <dbReference type="RuleBase" id="RU000461"/>
    </source>
</evidence>
<evidence type="ECO:0000256" key="4">
    <source>
        <dbReference type="ARBA" id="ARBA00022723"/>
    </source>
</evidence>
<dbReference type="STRING" id="33114.A0A2G2VSB0"/>
<gene>
    <name evidence="11" type="ORF">CQW23_23558</name>
</gene>
<dbReference type="InterPro" id="IPR017972">
    <property type="entry name" value="Cyt_P450_CS"/>
</dbReference>
<dbReference type="EMBL" id="MLFT02000010">
    <property type="protein sequence ID" value="PHT35858.1"/>
    <property type="molecule type" value="Genomic_DNA"/>
</dbReference>
<dbReference type="InterPro" id="IPR002401">
    <property type="entry name" value="Cyt_P450_E_grp-I"/>
</dbReference>
<comment type="caution">
    <text evidence="11">The sequence shown here is derived from an EMBL/GenBank/DDBJ whole genome shotgun (WGS) entry which is preliminary data.</text>
</comment>
<evidence type="ECO:0000256" key="5">
    <source>
        <dbReference type="ARBA" id="ARBA00023002"/>
    </source>
</evidence>
<dbReference type="InterPro" id="IPR001128">
    <property type="entry name" value="Cyt_P450"/>
</dbReference>
<evidence type="ECO:0000256" key="1">
    <source>
        <dbReference type="ARBA" id="ARBA00001971"/>
    </source>
</evidence>
<proteinExistence type="inferred from homology"/>
<keyword evidence="12" id="KW-1185">Reference proteome</keyword>
<keyword evidence="5 9" id="KW-0560">Oxidoreductase</keyword>
<dbReference type="PANTHER" id="PTHR47955">
    <property type="entry name" value="CYTOCHROME P450 FAMILY 71 PROTEIN"/>
    <property type="match status" value="1"/>
</dbReference>
<keyword evidence="10" id="KW-0472">Membrane</keyword>
<dbReference type="GO" id="GO:0005506">
    <property type="term" value="F:iron ion binding"/>
    <property type="evidence" value="ECO:0007669"/>
    <property type="project" value="InterPro"/>
</dbReference>
<feature type="transmembrane region" description="Helical" evidence="10">
    <location>
        <begin position="6"/>
        <end position="26"/>
    </location>
</feature>
<dbReference type="SUPFAM" id="SSF48264">
    <property type="entry name" value="Cytochrome P450"/>
    <property type="match status" value="1"/>
</dbReference>
<keyword evidence="6 8" id="KW-0408">Iron</keyword>
<accession>A0A2G2VSB0</accession>
<dbReference type="Pfam" id="PF00067">
    <property type="entry name" value="p450"/>
    <property type="match status" value="1"/>
</dbReference>
<dbReference type="AlphaFoldDB" id="A0A2G2VSB0"/>
<dbReference type="GO" id="GO:0020037">
    <property type="term" value="F:heme binding"/>
    <property type="evidence" value="ECO:0007669"/>
    <property type="project" value="InterPro"/>
</dbReference>
<dbReference type="GO" id="GO:0016705">
    <property type="term" value="F:oxidoreductase activity, acting on paired donors, with incorporation or reduction of molecular oxygen"/>
    <property type="evidence" value="ECO:0007669"/>
    <property type="project" value="InterPro"/>
</dbReference>
<dbReference type="PRINTS" id="PR00463">
    <property type="entry name" value="EP450I"/>
</dbReference>
<evidence type="ECO:0000256" key="7">
    <source>
        <dbReference type="ARBA" id="ARBA00023033"/>
    </source>
</evidence>
<name>A0A2G2VSB0_CAPBA</name>
<reference evidence="12" key="2">
    <citation type="journal article" date="2017" name="J. Anim. Genet.">
        <title>Multiple reference genome sequences of hot pepper reveal the massive evolution of plant disease resistance genes by retroduplication.</title>
        <authorList>
            <person name="Kim S."/>
            <person name="Park J."/>
            <person name="Yeom S.-I."/>
            <person name="Kim Y.-M."/>
            <person name="Seo E."/>
            <person name="Kim K.-T."/>
            <person name="Kim M.-S."/>
            <person name="Lee J.M."/>
            <person name="Cheong K."/>
            <person name="Shin H.-S."/>
            <person name="Kim S.-B."/>
            <person name="Han K."/>
            <person name="Lee J."/>
            <person name="Park M."/>
            <person name="Lee H.-A."/>
            <person name="Lee H.-Y."/>
            <person name="Lee Y."/>
            <person name="Oh S."/>
            <person name="Lee J.H."/>
            <person name="Choi E."/>
            <person name="Choi E."/>
            <person name="Lee S.E."/>
            <person name="Jeon J."/>
            <person name="Kim H."/>
            <person name="Choi G."/>
            <person name="Song H."/>
            <person name="Lee J."/>
            <person name="Lee S.-C."/>
            <person name="Kwon J.-K."/>
            <person name="Lee H.-Y."/>
            <person name="Koo N."/>
            <person name="Hong Y."/>
            <person name="Kim R.W."/>
            <person name="Kang W.-H."/>
            <person name="Huh J.H."/>
            <person name="Kang B.-C."/>
            <person name="Yang T.-J."/>
            <person name="Lee Y.-H."/>
            <person name="Bennetzen J.L."/>
            <person name="Choi D."/>
        </authorList>
    </citation>
    <scope>NUCLEOTIDE SEQUENCE [LARGE SCALE GENOMIC DNA]</scope>
    <source>
        <strain evidence="12">cv. PBC81</strain>
    </source>
</reference>